<protein>
    <recommendedName>
        <fullName evidence="5">Carbohydrate esterase family 16 protein</fullName>
    </recommendedName>
</protein>
<dbReference type="VEuPathDB" id="FungiDB:jhhlp_002734"/>
<evidence type="ECO:0008006" key="5">
    <source>
        <dbReference type="Google" id="ProtNLM"/>
    </source>
</evidence>
<comment type="caution">
    <text evidence="3">The sequence shown here is derived from an EMBL/GenBank/DDBJ whole genome shotgun (WGS) entry which is preliminary data.</text>
</comment>
<dbReference type="PANTHER" id="PTHR45648">
    <property type="entry name" value="GDSL LIPASE/ACYLHYDROLASE FAMILY PROTEIN (AFU_ORTHOLOGUE AFUA_4G14700)"/>
    <property type="match status" value="1"/>
</dbReference>
<reference evidence="3 4" key="1">
    <citation type="journal article" date="2017" name="G3 (Bethesda)">
        <title>First Draft Genome Sequence of the Pathogenic Fungus Lomentospora prolificans (Formerly Scedosporium prolificans).</title>
        <authorList>
            <person name="Luo R."/>
            <person name="Zimin A."/>
            <person name="Workman R."/>
            <person name="Fan Y."/>
            <person name="Pertea G."/>
            <person name="Grossman N."/>
            <person name="Wear M.P."/>
            <person name="Jia B."/>
            <person name="Miller H."/>
            <person name="Casadevall A."/>
            <person name="Timp W."/>
            <person name="Zhang S.X."/>
            <person name="Salzberg S.L."/>
        </authorList>
    </citation>
    <scope>NUCLEOTIDE SEQUENCE [LARGE SCALE GENOMIC DNA]</scope>
    <source>
        <strain evidence="3 4">JHH-5317</strain>
    </source>
</reference>
<evidence type="ECO:0000313" key="4">
    <source>
        <dbReference type="Proteomes" id="UP000233524"/>
    </source>
</evidence>
<feature type="chain" id="PRO_5014600092" description="Carbohydrate esterase family 16 protein" evidence="2">
    <location>
        <begin position="19"/>
        <end position="333"/>
    </location>
</feature>
<dbReference type="Proteomes" id="UP000233524">
    <property type="component" value="Unassembled WGS sequence"/>
</dbReference>
<accession>A0A2N3NEX2</accession>
<dbReference type="InterPro" id="IPR036514">
    <property type="entry name" value="SGNH_hydro_sf"/>
</dbReference>
<gene>
    <name evidence="3" type="ORF">jhhlp_002734</name>
</gene>
<dbReference type="Gene3D" id="3.40.50.1110">
    <property type="entry name" value="SGNH hydrolase"/>
    <property type="match status" value="1"/>
</dbReference>
<dbReference type="OrthoDB" id="1600564at2759"/>
<dbReference type="InterPro" id="IPR001087">
    <property type="entry name" value="GDSL"/>
</dbReference>
<dbReference type="InterPro" id="IPR051058">
    <property type="entry name" value="GDSL_Est/Lipase"/>
</dbReference>
<dbReference type="Pfam" id="PF00657">
    <property type="entry name" value="Lipase_GDSL"/>
    <property type="match status" value="1"/>
</dbReference>
<sequence>MRVSSIAGALWLAAGAAASNCASKNWAGWENAKYAFIFGDSYTQTGFDVTGEAPSASNPMGNPPYPGWTSSNGPNWVGFLTNKYNATAALRTYNLAYGGATVDSDLVEPWQPTVLSLRDQVTDLFLPNYAPGSANAPDWDPKSTVFGIWIGINDVGNSFWSGEDATTELYGQIFDVYASLVNDLYTAGGRNFVFLNVPPVQRSPLILDQGEQAIELETAALDKFNALIDGLAKDLKTAHEKEVNVWVYDSYKSFGEVLDDVTAYPQTADYKDTTTFCEAYQNGTPEWDTLDENCTYPVNEYFWLNSLHPTYPIHDVVAEGVAELLSGPPNVSA</sequence>
<dbReference type="GO" id="GO:0016788">
    <property type="term" value="F:hydrolase activity, acting on ester bonds"/>
    <property type="evidence" value="ECO:0007669"/>
    <property type="project" value="InterPro"/>
</dbReference>
<organism evidence="3 4">
    <name type="scientific">Lomentospora prolificans</name>
    <dbReference type="NCBI Taxonomy" id="41688"/>
    <lineage>
        <taxon>Eukaryota</taxon>
        <taxon>Fungi</taxon>
        <taxon>Dikarya</taxon>
        <taxon>Ascomycota</taxon>
        <taxon>Pezizomycotina</taxon>
        <taxon>Sordariomycetes</taxon>
        <taxon>Hypocreomycetidae</taxon>
        <taxon>Microascales</taxon>
        <taxon>Microascaceae</taxon>
        <taxon>Lomentospora</taxon>
    </lineage>
</organism>
<dbReference type="AlphaFoldDB" id="A0A2N3NEX2"/>
<evidence type="ECO:0000256" key="2">
    <source>
        <dbReference type="SAM" id="SignalP"/>
    </source>
</evidence>
<evidence type="ECO:0000313" key="3">
    <source>
        <dbReference type="EMBL" id="PKS10975.1"/>
    </source>
</evidence>
<keyword evidence="2" id="KW-0732">Signal</keyword>
<dbReference type="CDD" id="cd01846">
    <property type="entry name" value="fatty_acyltransferase_like"/>
    <property type="match status" value="1"/>
</dbReference>
<dbReference type="PANTHER" id="PTHR45648:SF85">
    <property type="entry name" value="A, PUTATIVE (AFU_ORTHOLOGUE AFUA_2G10760)-RELATED"/>
    <property type="match status" value="1"/>
</dbReference>
<name>A0A2N3NEX2_9PEZI</name>
<keyword evidence="1" id="KW-0378">Hydrolase</keyword>
<keyword evidence="4" id="KW-1185">Reference proteome</keyword>
<dbReference type="InParanoid" id="A0A2N3NEX2"/>
<evidence type="ECO:0000256" key="1">
    <source>
        <dbReference type="ARBA" id="ARBA00022801"/>
    </source>
</evidence>
<feature type="signal peptide" evidence="2">
    <location>
        <begin position="1"/>
        <end position="18"/>
    </location>
</feature>
<dbReference type="STRING" id="41688.A0A2N3NEX2"/>
<dbReference type="EMBL" id="NLAX01000008">
    <property type="protein sequence ID" value="PKS10975.1"/>
    <property type="molecule type" value="Genomic_DNA"/>
</dbReference>
<dbReference type="SUPFAM" id="SSF52266">
    <property type="entry name" value="SGNH hydrolase"/>
    <property type="match status" value="1"/>
</dbReference>
<proteinExistence type="predicted"/>